<keyword evidence="4" id="KW-1185">Reference proteome</keyword>
<reference evidence="3" key="1">
    <citation type="submission" date="2022-01" db="EMBL/GenBank/DDBJ databases">
        <authorList>
            <person name="King R."/>
        </authorList>
    </citation>
    <scope>NUCLEOTIDE SEQUENCE</scope>
</reference>
<evidence type="ECO:0000256" key="1">
    <source>
        <dbReference type="SAM" id="MobiDB-lite"/>
    </source>
</evidence>
<feature type="compositionally biased region" description="Low complexity" evidence="1">
    <location>
        <begin position="115"/>
        <end position="125"/>
    </location>
</feature>
<name>A0A9P0CRR7_9CUCU</name>
<dbReference type="InterPro" id="IPR006578">
    <property type="entry name" value="MADF-dom"/>
</dbReference>
<organism evidence="3 4">
    <name type="scientific">Psylliodes chrysocephalus</name>
    <dbReference type="NCBI Taxonomy" id="3402493"/>
    <lineage>
        <taxon>Eukaryota</taxon>
        <taxon>Metazoa</taxon>
        <taxon>Ecdysozoa</taxon>
        <taxon>Arthropoda</taxon>
        <taxon>Hexapoda</taxon>
        <taxon>Insecta</taxon>
        <taxon>Pterygota</taxon>
        <taxon>Neoptera</taxon>
        <taxon>Endopterygota</taxon>
        <taxon>Coleoptera</taxon>
        <taxon>Polyphaga</taxon>
        <taxon>Cucujiformia</taxon>
        <taxon>Chrysomeloidea</taxon>
        <taxon>Chrysomelidae</taxon>
        <taxon>Galerucinae</taxon>
        <taxon>Alticini</taxon>
        <taxon>Psylliodes</taxon>
    </lineage>
</organism>
<proteinExistence type="predicted"/>
<feature type="region of interest" description="Disordered" evidence="1">
    <location>
        <begin position="115"/>
        <end position="177"/>
    </location>
</feature>
<dbReference type="PANTHER" id="PTHR21505">
    <property type="entry name" value="MADF DOMAIN-CONTAINING PROTEIN-RELATED"/>
    <property type="match status" value="1"/>
</dbReference>
<sequence>MKWNTRGIVEFLNIYEQYPILWNIKDKDYSNTKIKDDIFKNLLEKLNEKQLTVGMDVKQLKTKIKSIKDVYRQEINKIEKSKKSGCGTEEVYTPKLAWFKDANFLAEVVATRSSQSNYELSQSSQATPPDEDNKSVEFENDEDSSQERSKSPENMGPPPTPRNRAKKRPRIEEKSNEISEAIKKLNEIAKESSDEKPYDQFGKFVASELRLLPQRQAILVQQEIQNSIINAKLSSLQQEAPQSVHSVFSPFSDDSFASTSASSMHNDDGDVLQQVLINTFGGNTT</sequence>
<dbReference type="AlphaFoldDB" id="A0A9P0CRR7"/>
<dbReference type="SMART" id="SM00595">
    <property type="entry name" value="MADF"/>
    <property type="match status" value="1"/>
</dbReference>
<dbReference type="Proteomes" id="UP001153636">
    <property type="component" value="Chromosome 2"/>
</dbReference>
<evidence type="ECO:0000259" key="2">
    <source>
        <dbReference type="PROSITE" id="PS51029"/>
    </source>
</evidence>
<dbReference type="Pfam" id="PF10545">
    <property type="entry name" value="MADF_DNA_bdg"/>
    <property type="match status" value="1"/>
</dbReference>
<evidence type="ECO:0000313" key="3">
    <source>
        <dbReference type="EMBL" id="CAH1106831.1"/>
    </source>
</evidence>
<dbReference type="OrthoDB" id="8190343at2759"/>
<dbReference type="PROSITE" id="PS51029">
    <property type="entry name" value="MADF"/>
    <property type="match status" value="1"/>
</dbReference>
<gene>
    <name evidence="3" type="ORF">PSYICH_LOCUS7161</name>
</gene>
<dbReference type="PANTHER" id="PTHR21505:SF12">
    <property type="entry name" value="MADF DOMAIN-CONTAINING PROTEIN-RELATED"/>
    <property type="match status" value="1"/>
</dbReference>
<feature type="domain" description="MADF" evidence="2">
    <location>
        <begin position="10"/>
        <end position="110"/>
    </location>
</feature>
<accession>A0A9P0CRR7</accession>
<evidence type="ECO:0000313" key="4">
    <source>
        <dbReference type="Proteomes" id="UP001153636"/>
    </source>
</evidence>
<protein>
    <recommendedName>
        <fullName evidence="2">MADF domain-containing protein</fullName>
    </recommendedName>
</protein>
<dbReference type="EMBL" id="OV651814">
    <property type="protein sequence ID" value="CAH1106831.1"/>
    <property type="molecule type" value="Genomic_DNA"/>
</dbReference>